<dbReference type="EMBL" id="JABRWJ010000001">
    <property type="protein sequence ID" value="NRF66171.1"/>
    <property type="molecule type" value="Genomic_DNA"/>
</dbReference>
<keyword evidence="1" id="KW-0732">Signal</keyword>
<protein>
    <recommendedName>
        <fullName evidence="4">Lipoprotein</fullName>
    </recommendedName>
</protein>
<evidence type="ECO:0000256" key="1">
    <source>
        <dbReference type="SAM" id="SignalP"/>
    </source>
</evidence>
<feature type="signal peptide" evidence="1">
    <location>
        <begin position="1"/>
        <end position="21"/>
    </location>
</feature>
<dbReference type="Proteomes" id="UP000737171">
    <property type="component" value="Unassembled WGS sequence"/>
</dbReference>
<feature type="chain" id="PRO_5047544474" description="Lipoprotein" evidence="1">
    <location>
        <begin position="22"/>
        <end position="143"/>
    </location>
</feature>
<reference evidence="2 3" key="1">
    <citation type="submission" date="2020-05" db="EMBL/GenBank/DDBJ databases">
        <title>Aquincola sp. isolate from soil.</title>
        <authorList>
            <person name="Han J."/>
            <person name="Kim D.-U."/>
        </authorList>
    </citation>
    <scope>NUCLEOTIDE SEQUENCE [LARGE SCALE GENOMIC DNA]</scope>
    <source>
        <strain evidence="2 3">S2</strain>
    </source>
</reference>
<evidence type="ECO:0000313" key="2">
    <source>
        <dbReference type="EMBL" id="NRF66171.1"/>
    </source>
</evidence>
<dbReference type="RefSeq" id="WP_173120855.1">
    <property type="nucleotide sequence ID" value="NZ_JABRWJ010000001.1"/>
</dbReference>
<keyword evidence="3" id="KW-1185">Reference proteome</keyword>
<comment type="caution">
    <text evidence="2">The sequence shown here is derived from an EMBL/GenBank/DDBJ whole genome shotgun (WGS) entry which is preliminary data.</text>
</comment>
<accession>A0ABX2EAP4</accession>
<evidence type="ECO:0000313" key="3">
    <source>
        <dbReference type="Proteomes" id="UP000737171"/>
    </source>
</evidence>
<organism evidence="2 3">
    <name type="scientific">Pseudaquabacterium terrae</name>
    <dbReference type="NCBI Taxonomy" id="2732868"/>
    <lineage>
        <taxon>Bacteria</taxon>
        <taxon>Pseudomonadati</taxon>
        <taxon>Pseudomonadota</taxon>
        <taxon>Betaproteobacteria</taxon>
        <taxon>Burkholderiales</taxon>
        <taxon>Sphaerotilaceae</taxon>
        <taxon>Pseudaquabacterium</taxon>
    </lineage>
</organism>
<gene>
    <name evidence="2" type="ORF">HLB44_04170</name>
</gene>
<evidence type="ECO:0008006" key="4">
    <source>
        <dbReference type="Google" id="ProtNLM"/>
    </source>
</evidence>
<name>A0ABX2EAP4_9BURK</name>
<proteinExistence type="predicted"/>
<sequence length="143" mass="14720">MQSTWNGGGLTLATLIAAVLAAGCGGGDSEVTREELVAEAKALRTRAVSQVNAGPCADDSQCTGLVFGMPEPTCTQHDQHTYSKLSPGSAAAEATAAEQRSTARAAMEKTPLTPIACTAHFEAPPRHVCVAQRCEQRAGLVPG</sequence>